<protein>
    <submittedName>
        <fullName evidence="1">Uncharacterized protein</fullName>
    </submittedName>
</protein>
<proteinExistence type="predicted"/>
<dbReference type="Proteomes" id="UP000009183">
    <property type="component" value="Chromosome 18"/>
</dbReference>
<evidence type="ECO:0000313" key="1">
    <source>
        <dbReference type="EMBL" id="CCB45578.1"/>
    </source>
</evidence>
<dbReference type="InParanoid" id="F6H0Q9"/>
<gene>
    <name evidence="1" type="ordered locus">VIT_18s0001g05970</name>
</gene>
<sequence>MALFRDDDGVMSEMDICVESLEVDEPHYMFRHL</sequence>
<accession>F6H0Q9</accession>
<dbReference type="HOGENOM" id="CLU_3385756_0_0_1"/>
<reference evidence="2" key="1">
    <citation type="journal article" date="2007" name="Nature">
        <title>The grapevine genome sequence suggests ancestral hexaploidization in major angiosperm phyla.</title>
        <authorList>
            <consortium name="The French-Italian Public Consortium for Grapevine Genome Characterization."/>
            <person name="Jaillon O."/>
            <person name="Aury J.-M."/>
            <person name="Noel B."/>
            <person name="Policriti A."/>
            <person name="Clepet C."/>
            <person name="Casagrande A."/>
            <person name="Choisne N."/>
            <person name="Aubourg S."/>
            <person name="Vitulo N."/>
            <person name="Jubin C."/>
            <person name="Vezzi A."/>
            <person name="Legeai F."/>
            <person name="Hugueney P."/>
            <person name="Dasilva C."/>
            <person name="Horner D."/>
            <person name="Mica E."/>
            <person name="Jublot D."/>
            <person name="Poulain J."/>
            <person name="Bruyere C."/>
            <person name="Billault A."/>
            <person name="Segurens B."/>
            <person name="Gouyvenoux M."/>
            <person name="Ugarte E."/>
            <person name="Cattonaro F."/>
            <person name="Anthouard V."/>
            <person name="Vico V."/>
            <person name="Del Fabbro C."/>
            <person name="Alaux M."/>
            <person name="Di Gaspero G."/>
            <person name="Dumas V."/>
            <person name="Felice N."/>
            <person name="Paillard S."/>
            <person name="Juman I."/>
            <person name="Moroldo M."/>
            <person name="Scalabrin S."/>
            <person name="Canaguier A."/>
            <person name="Le Clainche I."/>
            <person name="Malacrida G."/>
            <person name="Durand E."/>
            <person name="Pesole G."/>
            <person name="Laucou V."/>
            <person name="Chatelet P."/>
            <person name="Merdinoglu D."/>
            <person name="Delledonne M."/>
            <person name="Pezzotti M."/>
            <person name="Lecharny A."/>
            <person name="Scarpelli C."/>
            <person name="Artiguenave F."/>
            <person name="Pe M.E."/>
            <person name="Valle G."/>
            <person name="Morgante M."/>
            <person name="Caboche M."/>
            <person name="Adam-Blondon A.-F."/>
            <person name="Weissenbach J."/>
            <person name="Quetier F."/>
            <person name="Wincker P."/>
        </authorList>
    </citation>
    <scope>NUCLEOTIDE SEQUENCE [LARGE SCALE GENOMIC DNA]</scope>
    <source>
        <strain evidence="2">cv. Pinot noir / PN40024</strain>
    </source>
</reference>
<keyword evidence="2" id="KW-1185">Reference proteome</keyword>
<name>F6H0Q9_VITVI</name>
<organism evidence="1 2">
    <name type="scientific">Vitis vinifera</name>
    <name type="common">Grape</name>
    <dbReference type="NCBI Taxonomy" id="29760"/>
    <lineage>
        <taxon>Eukaryota</taxon>
        <taxon>Viridiplantae</taxon>
        <taxon>Streptophyta</taxon>
        <taxon>Embryophyta</taxon>
        <taxon>Tracheophyta</taxon>
        <taxon>Spermatophyta</taxon>
        <taxon>Magnoliopsida</taxon>
        <taxon>eudicotyledons</taxon>
        <taxon>Gunneridae</taxon>
        <taxon>Pentapetalae</taxon>
        <taxon>rosids</taxon>
        <taxon>Vitales</taxon>
        <taxon>Vitaceae</taxon>
        <taxon>Viteae</taxon>
        <taxon>Vitis</taxon>
    </lineage>
</organism>
<evidence type="ECO:0000313" key="2">
    <source>
        <dbReference type="Proteomes" id="UP000009183"/>
    </source>
</evidence>
<dbReference type="PaxDb" id="29760-VIT_18s0001g05970.t01"/>
<dbReference type="AlphaFoldDB" id="F6H0Q9"/>
<dbReference type="EMBL" id="FN595227">
    <property type="protein sequence ID" value="CCB45578.1"/>
    <property type="molecule type" value="Genomic_DNA"/>
</dbReference>